<evidence type="ECO:0000313" key="2">
    <source>
        <dbReference type="EMBL" id="MED6186841.1"/>
    </source>
</evidence>
<dbReference type="Proteomes" id="UP001341840">
    <property type="component" value="Unassembled WGS sequence"/>
</dbReference>
<sequence>MKELRLRQQLAVIASDEDDETLTRADAEKIRESDARAELQTLRRQDSRSGRQDSRSGVKTHARLGVA</sequence>
<organism evidence="2 3">
    <name type="scientific">Stylosanthes scabra</name>
    <dbReference type="NCBI Taxonomy" id="79078"/>
    <lineage>
        <taxon>Eukaryota</taxon>
        <taxon>Viridiplantae</taxon>
        <taxon>Streptophyta</taxon>
        <taxon>Embryophyta</taxon>
        <taxon>Tracheophyta</taxon>
        <taxon>Spermatophyta</taxon>
        <taxon>Magnoliopsida</taxon>
        <taxon>eudicotyledons</taxon>
        <taxon>Gunneridae</taxon>
        <taxon>Pentapetalae</taxon>
        <taxon>rosids</taxon>
        <taxon>fabids</taxon>
        <taxon>Fabales</taxon>
        <taxon>Fabaceae</taxon>
        <taxon>Papilionoideae</taxon>
        <taxon>50 kb inversion clade</taxon>
        <taxon>dalbergioids sensu lato</taxon>
        <taxon>Dalbergieae</taxon>
        <taxon>Pterocarpus clade</taxon>
        <taxon>Stylosanthes</taxon>
    </lineage>
</organism>
<feature type="region of interest" description="Disordered" evidence="1">
    <location>
        <begin position="18"/>
        <end position="67"/>
    </location>
</feature>
<comment type="caution">
    <text evidence="2">The sequence shown here is derived from an EMBL/GenBank/DDBJ whole genome shotgun (WGS) entry which is preliminary data.</text>
</comment>
<proteinExistence type="predicted"/>
<evidence type="ECO:0000313" key="3">
    <source>
        <dbReference type="Proteomes" id="UP001341840"/>
    </source>
</evidence>
<name>A0ABU6WLV9_9FABA</name>
<keyword evidence="3" id="KW-1185">Reference proteome</keyword>
<reference evidence="2 3" key="1">
    <citation type="journal article" date="2023" name="Plants (Basel)">
        <title>Bridging the Gap: Combining Genomics and Transcriptomics Approaches to Understand Stylosanthes scabra, an Orphan Legume from the Brazilian Caatinga.</title>
        <authorList>
            <person name="Ferreira-Neto J.R.C."/>
            <person name="da Silva M.D."/>
            <person name="Binneck E."/>
            <person name="de Melo N.F."/>
            <person name="da Silva R.H."/>
            <person name="de Melo A.L.T.M."/>
            <person name="Pandolfi V."/>
            <person name="Bustamante F.O."/>
            <person name="Brasileiro-Vidal A.C."/>
            <person name="Benko-Iseppon A.M."/>
        </authorList>
    </citation>
    <scope>NUCLEOTIDE SEQUENCE [LARGE SCALE GENOMIC DNA]</scope>
    <source>
        <tissue evidence="2">Leaves</tissue>
    </source>
</reference>
<feature type="compositionally biased region" description="Basic and acidic residues" evidence="1">
    <location>
        <begin position="21"/>
        <end position="56"/>
    </location>
</feature>
<evidence type="ECO:0000256" key="1">
    <source>
        <dbReference type="SAM" id="MobiDB-lite"/>
    </source>
</evidence>
<feature type="compositionally biased region" description="Basic residues" evidence="1">
    <location>
        <begin position="58"/>
        <end position="67"/>
    </location>
</feature>
<protein>
    <submittedName>
        <fullName evidence="2">Uncharacterized protein</fullName>
    </submittedName>
</protein>
<gene>
    <name evidence="2" type="ORF">PIB30_070586</name>
</gene>
<dbReference type="EMBL" id="JASCZI010182040">
    <property type="protein sequence ID" value="MED6186841.1"/>
    <property type="molecule type" value="Genomic_DNA"/>
</dbReference>
<accession>A0ABU6WLV9</accession>